<dbReference type="EMBL" id="BJYV01000001">
    <property type="protein sequence ID" value="GEO19863.1"/>
    <property type="molecule type" value="Genomic_DNA"/>
</dbReference>
<accession>A0A512C6M5</accession>
<protein>
    <submittedName>
        <fullName evidence="1">Uncharacterized protein</fullName>
    </submittedName>
</protein>
<comment type="caution">
    <text evidence="1">The sequence shown here is derived from an EMBL/GenBank/DDBJ whole genome shotgun (WGS) entry which is preliminary data.</text>
</comment>
<evidence type="ECO:0000313" key="1">
    <source>
        <dbReference type="EMBL" id="GEO19863.1"/>
    </source>
</evidence>
<dbReference type="Proteomes" id="UP000321301">
    <property type="component" value="Unassembled WGS sequence"/>
</dbReference>
<name>A0A512C6M5_9BACT</name>
<dbReference type="AlphaFoldDB" id="A0A512C6M5"/>
<organism evidence="1 2">
    <name type="scientific">Cyclobacterium qasimii</name>
    <dbReference type="NCBI Taxonomy" id="1350429"/>
    <lineage>
        <taxon>Bacteria</taxon>
        <taxon>Pseudomonadati</taxon>
        <taxon>Bacteroidota</taxon>
        <taxon>Cytophagia</taxon>
        <taxon>Cytophagales</taxon>
        <taxon>Cyclobacteriaceae</taxon>
        <taxon>Cyclobacterium</taxon>
    </lineage>
</organism>
<reference evidence="1 2" key="1">
    <citation type="submission" date="2019-07" db="EMBL/GenBank/DDBJ databases">
        <title>Whole genome shotgun sequence of Cyclobacterium qasimii NBRC 106168.</title>
        <authorList>
            <person name="Hosoyama A."/>
            <person name="Uohara A."/>
            <person name="Ohji S."/>
            <person name="Ichikawa N."/>
        </authorList>
    </citation>
    <scope>NUCLEOTIDE SEQUENCE [LARGE SCALE GENOMIC DNA]</scope>
    <source>
        <strain evidence="1 2">NBRC 106168</strain>
    </source>
</reference>
<proteinExistence type="predicted"/>
<sequence length="79" mass="8965">MTYKGHFFLYISKALDSKVLVIVLGMEIYSETINTLSLATICLTCKLISELIALQITFVITIQLHVYQTVSVILLEHFN</sequence>
<evidence type="ECO:0000313" key="2">
    <source>
        <dbReference type="Proteomes" id="UP000321301"/>
    </source>
</evidence>
<keyword evidence="2" id="KW-1185">Reference proteome</keyword>
<gene>
    <name evidence="1" type="ORF">CQA01_03970</name>
</gene>